<protein>
    <submittedName>
        <fullName evidence="1">Uncharacterized protein</fullName>
    </submittedName>
</protein>
<proteinExistence type="predicted"/>
<sequence length="414" mass="46553">MAQTTMESDSDQERRNRPQLSAHLLSSLLTNHSFDEIPLAAFQNEVCHTLSQTVVACTTTSSPNGVQSISFARLEECLQQVEWKTIIEQRDARLRQHKQCTTNLTTPCDVLLSSLKDPTVWPPACNGCLIKVLLNRLLFHRSGNCIMKRSTRCGRLDWSPSHSYMLDFVIETMQMQPSLDANQVTSWIRFNLNESDKTDTETVNVTISVIKELIRSFPSKAIVFLPLFLDMLCVTEALLNKLRSALPRVSNSDTGKRQLKRARLVHGTNVAVLHGESSDCEEEAYHNRLFVQHSNAYHKNSQSLRADRKKILQANTQLSTRTVTYEQITFLCALRAKSLKALLASSNDCASTSGRGAVNDSLFQIILKLVESQPGFETISLRFAALLLINACPPLGYRKMLDMLWLRVDAANDP</sequence>
<reference evidence="1 2" key="1">
    <citation type="journal article" date="2015" name="Plant Cell">
        <title>Oil accumulation by the oleaginous diatom Fistulifera solaris as revealed by the genome and transcriptome.</title>
        <authorList>
            <person name="Tanaka T."/>
            <person name="Maeda Y."/>
            <person name="Veluchamy A."/>
            <person name="Tanaka M."/>
            <person name="Abida H."/>
            <person name="Marechal E."/>
            <person name="Bowler C."/>
            <person name="Muto M."/>
            <person name="Sunaga Y."/>
            <person name="Tanaka M."/>
            <person name="Yoshino T."/>
            <person name="Taniguchi T."/>
            <person name="Fukuda Y."/>
            <person name="Nemoto M."/>
            <person name="Matsumoto M."/>
            <person name="Wong P.S."/>
            <person name="Aburatani S."/>
            <person name="Fujibuchi W."/>
        </authorList>
    </citation>
    <scope>NUCLEOTIDE SEQUENCE [LARGE SCALE GENOMIC DNA]</scope>
    <source>
        <strain evidence="1 2">JPCC DA0580</strain>
    </source>
</reference>
<gene>
    <name evidence="1" type="ORF">FisN_17Hh256</name>
</gene>
<dbReference type="InParanoid" id="A0A1Z5JH36"/>
<organism evidence="1 2">
    <name type="scientific">Fistulifera solaris</name>
    <name type="common">Oleaginous diatom</name>
    <dbReference type="NCBI Taxonomy" id="1519565"/>
    <lineage>
        <taxon>Eukaryota</taxon>
        <taxon>Sar</taxon>
        <taxon>Stramenopiles</taxon>
        <taxon>Ochrophyta</taxon>
        <taxon>Bacillariophyta</taxon>
        <taxon>Bacillariophyceae</taxon>
        <taxon>Bacillariophycidae</taxon>
        <taxon>Naviculales</taxon>
        <taxon>Naviculaceae</taxon>
        <taxon>Fistulifera</taxon>
    </lineage>
</organism>
<evidence type="ECO:0000313" key="2">
    <source>
        <dbReference type="Proteomes" id="UP000198406"/>
    </source>
</evidence>
<accession>A0A1Z5JH36</accession>
<dbReference type="EMBL" id="BDSP01000061">
    <property type="protein sequence ID" value="GAX13315.1"/>
    <property type="molecule type" value="Genomic_DNA"/>
</dbReference>
<evidence type="ECO:0000313" key="1">
    <source>
        <dbReference type="EMBL" id="GAX13315.1"/>
    </source>
</evidence>
<name>A0A1Z5JH36_FISSO</name>
<keyword evidence="2" id="KW-1185">Reference proteome</keyword>
<dbReference type="Proteomes" id="UP000198406">
    <property type="component" value="Unassembled WGS sequence"/>
</dbReference>
<comment type="caution">
    <text evidence="1">The sequence shown here is derived from an EMBL/GenBank/DDBJ whole genome shotgun (WGS) entry which is preliminary data.</text>
</comment>
<dbReference type="AlphaFoldDB" id="A0A1Z5JH36"/>